<feature type="compositionally biased region" description="Basic residues" evidence="9">
    <location>
        <begin position="105"/>
        <end position="114"/>
    </location>
</feature>
<evidence type="ECO:0000256" key="4">
    <source>
        <dbReference type="ARBA" id="ARBA00022980"/>
    </source>
</evidence>
<dbReference type="PANTHER" id="PTHR34090">
    <property type="entry name" value="39S RIBOSOMAL PROTEIN L52, MITOCHONDRIAL"/>
    <property type="match status" value="1"/>
</dbReference>
<protein>
    <recommendedName>
        <fullName evidence="7">Large ribosomal subunit protein mL52</fullName>
    </recommendedName>
    <alternativeName>
        <fullName evidence="8">39S ribosomal protein L52, mitochondrial</fullName>
    </alternativeName>
</protein>
<comment type="caution">
    <text evidence="10">The sequence shown here is derived from an EMBL/GenBank/DDBJ whole genome shotgun (WGS) entry which is preliminary data.</text>
</comment>
<accession>A0ABC9XY52</accession>
<keyword evidence="3" id="KW-0809">Transit peptide</keyword>
<evidence type="ECO:0000313" key="11">
    <source>
        <dbReference type="Proteomes" id="UP001623348"/>
    </source>
</evidence>
<keyword evidence="4 10" id="KW-0689">Ribosomal protein</keyword>
<evidence type="ECO:0000313" key="10">
    <source>
        <dbReference type="EMBL" id="GAB0202261.1"/>
    </source>
</evidence>
<keyword evidence="11" id="KW-1185">Reference proteome</keyword>
<evidence type="ECO:0000256" key="3">
    <source>
        <dbReference type="ARBA" id="ARBA00022946"/>
    </source>
</evidence>
<dbReference type="PANTHER" id="PTHR34090:SF1">
    <property type="entry name" value="LARGE RIBOSOMAL SUBUNIT PROTEIN ML52"/>
    <property type="match status" value="1"/>
</dbReference>
<dbReference type="AlphaFoldDB" id="A0ABC9XY52"/>
<evidence type="ECO:0000256" key="1">
    <source>
        <dbReference type="ARBA" id="ARBA00004173"/>
    </source>
</evidence>
<dbReference type="Pfam" id="PF18699">
    <property type="entry name" value="MRPL52"/>
    <property type="match status" value="1"/>
</dbReference>
<dbReference type="EMBL" id="BAAFJT010000037">
    <property type="protein sequence ID" value="GAB0202261.1"/>
    <property type="molecule type" value="Genomic_DNA"/>
</dbReference>
<dbReference type="GO" id="GO:0005840">
    <property type="term" value="C:ribosome"/>
    <property type="evidence" value="ECO:0007669"/>
    <property type="project" value="UniProtKB-KW"/>
</dbReference>
<reference evidence="10 11" key="1">
    <citation type="submission" date="2024-06" db="EMBL/GenBank/DDBJ databases">
        <title>The draft genome of Grus japonensis, version 3.</title>
        <authorList>
            <person name="Nabeshima K."/>
            <person name="Suzuki S."/>
            <person name="Onuma M."/>
        </authorList>
    </citation>
    <scope>NUCLEOTIDE SEQUENCE [LARGE SCALE GENOMIC DNA]</scope>
    <source>
        <strain evidence="10 11">451A</strain>
    </source>
</reference>
<comment type="subcellular location">
    <subcellularLocation>
        <location evidence="1">Mitochondrion</location>
    </subcellularLocation>
</comment>
<proteinExistence type="inferred from homology"/>
<evidence type="ECO:0000256" key="8">
    <source>
        <dbReference type="ARBA" id="ARBA00035425"/>
    </source>
</evidence>
<dbReference type="GO" id="GO:1990904">
    <property type="term" value="C:ribonucleoprotein complex"/>
    <property type="evidence" value="ECO:0007669"/>
    <property type="project" value="UniProtKB-KW"/>
</dbReference>
<evidence type="ECO:0000256" key="2">
    <source>
        <dbReference type="ARBA" id="ARBA00007232"/>
    </source>
</evidence>
<dbReference type="GO" id="GO:0005739">
    <property type="term" value="C:mitochondrion"/>
    <property type="evidence" value="ECO:0007669"/>
    <property type="project" value="UniProtKB-SubCell"/>
</dbReference>
<feature type="region of interest" description="Disordered" evidence="9">
    <location>
        <begin position="84"/>
        <end position="120"/>
    </location>
</feature>
<organism evidence="10 11">
    <name type="scientific">Grus japonensis</name>
    <name type="common">Japanese crane</name>
    <name type="synonym">Red-crowned crane</name>
    <dbReference type="NCBI Taxonomy" id="30415"/>
    <lineage>
        <taxon>Eukaryota</taxon>
        <taxon>Metazoa</taxon>
        <taxon>Chordata</taxon>
        <taxon>Craniata</taxon>
        <taxon>Vertebrata</taxon>
        <taxon>Euteleostomi</taxon>
        <taxon>Archelosauria</taxon>
        <taxon>Archosauria</taxon>
        <taxon>Dinosauria</taxon>
        <taxon>Saurischia</taxon>
        <taxon>Theropoda</taxon>
        <taxon>Coelurosauria</taxon>
        <taxon>Aves</taxon>
        <taxon>Neognathae</taxon>
        <taxon>Neoaves</taxon>
        <taxon>Gruiformes</taxon>
        <taxon>Gruidae</taxon>
        <taxon>Grus</taxon>
    </lineage>
</organism>
<evidence type="ECO:0000256" key="7">
    <source>
        <dbReference type="ARBA" id="ARBA00035181"/>
    </source>
</evidence>
<dbReference type="Proteomes" id="UP001623348">
    <property type="component" value="Unassembled WGS sequence"/>
</dbReference>
<dbReference type="InterPro" id="IPR034596">
    <property type="entry name" value="Ribosomal_mL52"/>
</dbReference>
<evidence type="ECO:0000256" key="6">
    <source>
        <dbReference type="ARBA" id="ARBA00023274"/>
    </source>
</evidence>
<keyword evidence="5" id="KW-0496">Mitochondrion</keyword>
<name>A0ABC9XY52_GRUJA</name>
<keyword evidence="6" id="KW-0687">Ribonucleoprotein</keyword>
<evidence type="ECO:0000256" key="5">
    <source>
        <dbReference type="ARBA" id="ARBA00023128"/>
    </source>
</evidence>
<sequence length="120" mass="13520">MAARKILRLAELQSRSLRPLPRPLQRIGQWRVAQGWAPSTSGYGPLRDLPDWSFLDGRPAPLWRGQLRRLQENQELARRAVKLSRGLDAAAATKPPGGDPDPRLRPKGSRRKPVRTSTDQ</sequence>
<evidence type="ECO:0000256" key="9">
    <source>
        <dbReference type="SAM" id="MobiDB-lite"/>
    </source>
</evidence>
<comment type="similarity">
    <text evidence="2">Belongs to the mitochondrion-specific ribosomal protein mL52 family.</text>
</comment>
<gene>
    <name evidence="10" type="ORF">GRJ2_002691700</name>
</gene>